<dbReference type="Gene3D" id="3.20.20.370">
    <property type="entry name" value="Glycoside hydrolase/deacetylase"/>
    <property type="match status" value="1"/>
</dbReference>
<reference evidence="7 9" key="1">
    <citation type="journal article" date="2008" name="Genome Biol.">
        <title>The genome sequence of the model ascomycete fungus Podospora anserina.</title>
        <authorList>
            <person name="Espagne E."/>
            <person name="Lespinet O."/>
            <person name="Malagnac F."/>
            <person name="Da Silva C."/>
            <person name="Jaillon O."/>
            <person name="Porcel B.M."/>
            <person name="Couloux A."/>
            <person name="Aury J.-M."/>
            <person name="Segurens B."/>
            <person name="Poulain J."/>
            <person name="Anthouard V."/>
            <person name="Grossetete S."/>
            <person name="Khalili H."/>
            <person name="Coppin E."/>
            <person name="Dequard-Chablat M."/>
            <person name="Picard M."/>
            <person name="Contamine V."/>
            <person name="Arnaise S."/>
            <person name="Bourdais A."/>
            <person name="Berteaux-Lecellier V."/>
            <person name="Gautheret D."/>
            <person name="de Vries R.P."/>
            <person name="Battaglia E."/>
            <person name="Coutinho P.M."/>
            <person name="Danchin E.G.J."/>
            <person name="Henrissat B."/>
            <person name="El Khoury R."/>
            <person name="Sainsard-Chanet A."/>
            <person name="Boivin A."/>
            <person name="Pinan-Lucarre B."/>
            <person name="Sellem C.H."/>
            <person name="Debuchy R."/>
            <person name="Wincker P."/>
            <person name="Weissenbach J."/>
            <person name="Silar P."/>
        </authorList>
    </citation>
    <scope>NUCLEOTIDE SEQUENCE [LARGE SCALE GENOMIC DNA]</scope>
    <source>
        <strain evidence="9">S / ATCC MYA-4624 / DSM 980 / FGSC 10383</strain>
        <strain evidence="7">S mat+</strain>
    </source>
</reference>
<dbReference type="AlphaFoldDB" id="B2A9A3"/>
<keyword evidence="5" id="KW-0119">Carbohydrate metabolism</keyword>
<dbReference type="Proteomes" id="UP000001197">
    <property type="component" value="Chromosome 1"/>
</dbReference>
<evidence type="ECO:0000256" key="3">
    <source>
        <dbReference type="ARBA" id="ARBA00022729"/>
    </source>
</evidence>
<dbReference type="PANTHER" id="PTHR46471:SF2">
    <property type="entry name" value="CHITIN DEACETYLASE-RELATED"/>
    <property type="match status" value="1"/>
</dbReference>
<accession>B2A9A3</accession>
<dbReference type="KEGG" id="pan:PODANSg09217"/>
<dbReference type="GO" id="GO:0046872">
    <property type="term" value="F:metal ion binding"/>
    <property type="evidence" value="ECO:0007669"/>
    <property type="project" value="UniProtKB-KW"/>
</dbReference>
<protein>
    <submittedName>
        <fullName evidence="7">Podospora anserina S mat+ genomic DNA chromosome 1, supercontig 1</fullName>
    </submittedName>
</protein>
<proteinExistence type="predicted"/>
<keyword evidence="3" id="KW-0732">Signal</keyword>
<evidence type="ECO:0000313" key="9">
    <source>
        <dbReference type="Proteomes" id="UP000001197"/>
    </source>
</evidence>
<evidence type="ECO:0000313" key="7">
    <source>
        <dbReference type="EMBL" id="CAP59650.1"/>
    </source>
</evidence>
<dbReference type="GO" id="GO:0005975">
    <property type="term" value="P:carbohydrate metabolic process"/>
    <property type="evidence" value="ECO:0007669"/>
    <property type="project" value="InterPro"/>
</dbReference>
<evidence type="ECO:0000256" key="6">
    <source>
        <dbReference type="ARBA" id="ARBA00023285"/>
    </source>
</evidence>
<dbReference type="GO" id="GO:0016787">
    <property type="term" value="F:hydrolase activity"/>
    <property type="evidence" value="ECO:0007669"/>
    <property type="project" value="UniProtKB-KW"/>
</dbReference>
<gene>
    <name evidence="7" type="ORF">PODANS_1_990</name>
</gene>
<dbReference type="STRING" id="515849.B2A9A3"/>
<evidence type="ECO:0000256" key="2">
    <source>
        <dbReference type="ARBA" id="ARBA00022723"/>
    </source>
</evidence>
<dbReference type="InterPro" id="IPR011330">
    <property type="entry name" value="Glyco_hydro/deAcase_b/a-brl"/>
</dbReference>
<dbReference type="PANTHER" id="PTHR46471">
    <property type="entry name" value="CHITIN DEACETYLASE"/>
    <property type="match status" value="1"/>
</dbReference>
<evidence type="ECO:0000256" key="4">
    <source>
        <dbReference type="ARBA" id="ARBA00022801"/>
    </source>
</evidence>
<dbReference type="OrthoDB" id="407355at2759"/>
<name>B2A9A3_PODAN</name>
<sequence length="111" mass="12883">MNQKMMWNEIMYRDILGFFPTYMRSSHGKCDGACLAQMGGLGYTVVMWNLDTEDWKNQPASNIWKSFEKFSAELWNPEHSDYGRVITLAHDTLPATLDLARHISARPKQRI</sequence>
<reference evidence="9" key="3">
    <citation type="journal article" date="2014" name="Genetics">
        <title>Maintaining two mating types: Structure of the mating type locus and its role in heterokaryosis in Podospora anserina.</title>
        <authorList>
            <person name="Grognet P."/>
            <person name="Bidard F."/>
            <person name="Kuchly C."/>
            <person name="Tong L.C.H."/>
            <person name="Coppin E."/>
            <person name="Benkhali J.A."/>
            <person name="Couloux A."/>
            <person name="Wincker P."/>
            <person name="Debuchy R."/>
            <person name="Silar P."/>
        </authorList>
    </citation>
    <scope>GENOME REANNOTATION</scope>
    <source>
        <strain evidence="9">S / ATCC MYA-4624 / DSM 980 / FGSC 10383</strain>
    </source>
</reference>
<reference evidence="8" key="4">
    <citation type="submission" date="2015-04" db="EMBL/GenBank/DDBJ databases">
        <title>Maintaining two mating types: Structure of the mating type locus and its role in heterokaryosis in Podospora anserina.</title>
        <authorList>
            <person name="Grognet P."/>
            <person name="Bidard F."/>
            <person name="Kuchly C."/>
            <person name="Chan Ho Tong L."/>
            <person name="Coppin E."/>
            <person name="Ait Benkhali J."/>
            <person name="Couloux A."/>
            <person name="Wincker P."/>
            <person name="Debuchy R."/>
            <person name="Silar P."/>
        </authorList>
    </citation>
    <scope>NUCLEOTIDE SEQUENCE</scope>
</reference>
<dbReference type="HOGENOM" id="CLU_2159494_0_0_1"/>
<reference evidence="7" key="2">
    <citation type="submission" date="2008-07" db="EMBL/GenBank/DDBJ databases">
        <authorList>
            <person name="Genoscope - CEA"/>
        </authorList>
    </citation>
    <scope>NUCLEOTIDE SEQUENCE</scope>
    <source>
        <strain evidence="7">S mat+</strain>
    </source>
</reference>
<dbReference type="EMBL" id="CU633438">
    <property type="protein sequence ID" value="CAP59650.1"/>
    <property type="molecule type" value="Genomic_DNA"/>
</dbReference>
<keyword evidence="9" id="KW-1185">Reference proteome</keyword>
<organism evidence="7">
    <name type="scientific">Podospora anserina (strain S / ATCC MYA-4624 / DSM 980 / FGSC 10383)</name>
    <name type="common">Pleurage anserina</name>
    <dbReference type="NCBI Taxonomy" id="515849"/>
    <lineage>
        <taxon>Eukaryota</taxon>
        <taxon>Fungi</taxon>
        <taxon>Dikarya</taxon>
        <taxon>Ascomycota</taxon>
        <taxon>Pezizomycotina</taxon>
        <taxon>Sordariomycetes</taxon>
        <taxon>Sordariomycetidae</taxon>
        <taxon>Sordariales</taxon>
        <taxon>Podosporaceae</taxon>
        <taxon>Podospora</taxon>
        <taxon>Podospora anserina</taxon>
    </lineage>
</organism>
<dbReference type="VEuPathDB" id="FungiDB:PODANS_1_990"/>
<dbReference type="GeneID" id="6197077"/>
<keyword evidence="4" id="KW-0378">Hydrolase</keyword>
<evidence type="ECO:0000256" key="5">
    <source>
        <dbReference type="ARBA" id="ARBA00023277"/>
    </source>
</evidence>
<evidence type="ECO:0000313" key="8">
    <source>
        <dbReference type="EMBL" id="CDP22291.1"/>
    </source>
</evidence>
<comment type="cofactor">
    <cofactor evidence="1">
        <name>Co(2+)</name>
        <dbReference type="ChEBI" id="CHEBI:48828"/>
    </cofactor>
</comment>
<keyword evidence="6" id="KW-0170">Cobalt</keyword>
<dbReference type="EMBL" id="FO904936">
    <property type="protein sequence ID" value="CDP22291.1"/>
    <property type="molecule type" value="Genomic_DNA"/>
</dbReference>
<dbReference type="RefSeq" id="XP_001912171.1">
    <property type="nucleotide sequence ID" value="XM_001912136.1"/>
</dbReference>
<dbReference type="SUPFAM" id="SSF88713">
    <property type="entry name" value="Glycoside hydrolase/deacetylase"/>
    <property type="match status" value="1"/>
</dbReference>
<evidence type="ECO:0000256" key="1">
    <source>
        <dbReference type="ARBA" id="ARBA00001941"/>
    </source>
</evidence>
<keyword evidence="2" id="KW-0479">Metal-binding</keyword>